<feature type="compositionally biased region" description="Pro residues" evidence="1">
    <location>
        <begin position="1229"/>
        <end position="1240"/>
    </location>
</feature>
<feature type="region of interest" description="Disordered" evidence="1">
    <location>
        <begin position="1087"/>
        <end position="1108"/>
    </location>
</feature>
<feature type="region of interest" description="Disordered" evidence="1">
    <location>
        <begin position="318"/>
        <end position="381"/>
    </location>
</feature>
<evidence type="ECO:0000256" key="1">
    <source>
        <dbReference type="SAM" id="MobiDB-lite"/>
    </source>
</evidence>
<dbReference type="Proteomes" id="UP001189429">
    <property type="component" value="Unassembled WGS sequence"/>
</dbReference>
<feature type="compositionally biased region" description="Low complexity" evidence="1">
    <location>
        <begin position="1276"/>
        <end position="1294"/>
    </location>
</feature>
<name>A0ABN9UHA4_9DINO</name>
<feature type="region of interest" description="Disordered" evidence="1">
    <location>
        <begin position="1188"/>
        <end position="1316"/>
    </location>
</feature>
<accession>A0ABN9UHA4</accession>
<keyword evidence="3" id="KW-1185">Reference proteome</keyword>
<feature type="compositionally biased region" description="Basic and acidic residues" evidence="1">
    <location>
        <begin position="351"/>
        <end position="371"/>
    </location>
</feature>
<proteinExistence type="predicted"/>
<feature type="compositionally biased region" description="Basic and acidic residues" evidence="1">
    <location>
        <begin position="420"/>
        <end position="430"/>
    </location>
</feature>
<feature type="compositionally biased region" description="Pro residues" evidence="1">
    <location>
        <begin position="1298"/>
        <end position="1311"/>
    </location>
</feature>
<dbReference type="PANTHER" id="PTHR24216:SF65">
    <property type="entry name" value="PAXILLIN-LIKE PROTEIN 1"/>
    <property type="match status" value="1"/>
</dbReference>
<feature type="compositionally biased region" description="Low complexity" evidence="1">
    <location>
        <begin position="285"/>
        <end position="303"/>
    </location>
</feature>
<dbReference type="EMBL" id="CAUYUJ010015861">
    <property type="protein sequence ID" value="CAK0859034.1"/>
    <property type="molecule type" value="Genomic_DNA"/>
</dbReference>
<sequence length="1607" mass="168681">MPLAWSAQKSPPRHGSPPLGAPAAASAPAKKQRVSFASTVRSKTFDVASQDPKLMSAEEQKMLSPLNSSVQTNEETGPAHPYNEDDSTQELRFPGLRDLCATPDHGGRRGSIWGLRPAHLPGGLGPPPLPGRQRPRGRAAVASPAARPREEPGAPPPAARPLAAAPPRTPVRAHGACRGGSDSEDSAPGAGEEQTDLTGKIMSLTGLVKADEEQADWSGFVGQPRAAGNGMGAQTPALSPASSSQVTGHIMSLTGLVRADEAEAHRAGLAEAHRRTGSAGGTGTGAWTPALSPAPSSQASPALPKKWDLYRTYQESGRGEFAGADGPSPSEALPAEPVAQGLGDAGCSAEHAQERRPPLASPERRSDDGGRRLSPPDTIDMRGFVSALDGRRGDATFEVLDEQSAIPEGRRSFQPSLPKHIGDPVPELRRVATPSRSPRSSRERDAAADAEGSRGRGQAARQALRQDPRASPPLGAGAPRAVAAVLLEPPRDDHERDVLGARVPELPTFSSKAGPRVAPDGLAEFSPLRGQSEFVPIQEPGASRRQADERPADAPQGPMHWDQFLSLCGISFPTEEVVAPRLVPKWRAALARTVLLSAADIDLIPIRGCADGHGDTAERQSTAALPGAVAGPNAQRVSTRHARAAGILPCAACSGSNRRASPDRPASPAWDATASTASPRREPAVGGKRQSRRAGERTGLGSGWLKLRREQPALFQKGVKVWLHPEATVDEVICIWLAEEVPEQTLIQVDSLAAERTQQVRQVHFLRQQVKHTIGPKQTSKLQLIDVRYAALGKKEQQAHAPALRTAMRQQARATGEAATMENRTAALLHLLNVMHAACVADADGPKEGVVKGLRMTGMLQALPCVHGGGLRLAGGPEWAEHPLGSSSRLGRDTVRLRLDALCLAGPVYPDWAKLKELRRKQRQAAEEDKVAQDLAAAEDGEPDWTNPAFSFSDVLSGYLAPAFSEGPEVDAGFLCLTDVGRGADLFLNRRQKRKEEKQHQAQVKRTETKTQRKALRQLVQGGGKEAALAALVPLSSKGRQAQAKKGASASAKAKAKRKAQRRREVAREVTRVVTAAREAALPALTAPGAELEQKRKGPPAKADLEKAGAVQAQAAQDAQAAAAALKRATATARAEAAKARAAAKGARDLAEQVQTDLGRWRTDDGPSEADLAAADRVLFEDDTAGAAPAEAAPAAGASAAPPGFLGGRPLPPPAGAAAEARPGSLTGPPQPPPQGPPPAETGAPGAAAAAPPGSLAGPPQPPPQSPRPVEGGAAGAPAADQAPAAGASAAPPGSLGGPPPPPPAGPPPGEGEPALRLGDKVRLTSDAHVPQSDWGDVVVSCLGTPGWARFRSERNGKGREVRARLSDVTRIAEVREYTWLSTAEMDLAGLEVLWRLTPPDLVWLPSQLVGFPVAEMLAAEGTVVAPIYANGHWTCLVLECGPQSTRAAAPPPGWGAAGPPRPGPPLRHLAGLCPDCRGTRCASCNDELFWAMEERQAREALVVAQMRKPVLAGCPDWVPTYYDTLRDESAACKAAAACAPALLGVQRGVPERANACRQAGTTCGYWVAHLCEERCRRCLGEGCRSFPFDLQLRTSRLAATRKRLGL</sequence>
<feature type="compositionally biased region" description="Low complexity" evidence="1">
    <location>
        <begin position="1038"/>
        <end position="1053"/>
    </location>
</feature>
<feature type="compositionally biased region" description="Basic and acidic residues" evidence="1">
    <location>
        <begin position="994"/>
        <end position="1011"/>
    </location>
</feature>
<feature type="region of interest" description="Disordered" evidence="1">
    <location>
        <begin position="992"/>
        <end position="1011"/>
    </location>
</feature>
<feature type="compositionally biased region" description="Low complexity" evidence="1">
    <location>
        <begin position="1216"/>
        <end position="1228"/>
    </location>
</feature>
<reference evidence="2" key="1">
    <citation type="submission" date="2023-10" db="EMBL/GenBank/DDBJ databases">
        <authorList>
            <person name="Chen Y."/>
            <person name="Shah S."/>
            <person name="Dougan E. K."/>
            <person name="Thang M."/>
            <person name="Chan C."/>
        </authorList>
    </citation>
    <scope>NUCLEOTIDE SEQUENCE [LARGE SCALE GENOMIC DNA]</scope>
</reference>
<protein>
    <submittedName>
        <fullName evidence="2">Uncharacterized protein</fullName>
    </submittedName>
</protein>
<feature type="region of interest" description="Disordered" evidence="1">
    <location>
        <begin position="400"/>
        <end position="477"/>
    </location>
</feature>
<feature type="compositionally biased region" description="Low complexity" evidence="1">
    <location>
        <begin position="16"/>
        <end position="29"/>
    </location>
</feature>
<evidence type="ECO:0000313" key="2">
    <source>
        <dbReference type="EMBL" id="CAK0859034.1"/>
    </source>
</evidence>
<evidence type="ECO:0000313" key="3">
    <source>
        <dbReference type="Proteomes" id="UP001189429"/>
    </source>
</evidence>
<feature type="compositionally biased region" description="Low complexity" evidence="1">
    <location>
        <begin position="1188"/>
        <end position="1204"/>
    </location>
</feature>
<gene>
    <name evidence="2" type="ORF">PCOR1329_LOCUS48535</name>
</gene>
<comment type="caution">
    <text evidence="2">The sequence shown here is derived from an EMBL/GenBank/DDBJ whole genome shotgun (WGS) entry which is preliminary data.</text>
</comment>
<organism evidence="2 3">
    <name type="scientific">Prorocentrum cordatum</name>
    <dbReference type="NCBI Taxonomy" id="2364126"/>
    <lineage>
        <taxon>Eukaryota</taxon>
        <taxon>Sar</taxon>
        <taxon>Alveolata</taxon>
        <taxon>Dinophyceae</taxon>
        <taxon>Prorocentrales</taxon>
        <taxon>Prorocentraceae</taxon>
        <taxon>Prorocentrum</taxon>
    </lineage>
</organism>
<feature type="region of interest" description="Disordered" evidence="1">
    <location>
        <begin position="1"/>
        <end position="196"/>
    </location>
</feature>
<feature type="compositionally biased region" description="Low complexity" evidence="1">
    <location>
        <begin position="1241"/>
        <end position="1258"/>
    </location>
</feature>
<feature type="compositionally biased region" description="Low complexity" evidence="1">
    <location>
        <begin position="456"/>
        <end position="465"/>
    </location>
</feature>
<feature type="region of interest" description="Disordered" evidence="1">
    <location>
        <begin position="1038"/>
        <end position="1067"/>
    </location>
</feature>
<dbReference type="PANTHER" id="PTHR24216">
    <property type="entry name" value="PAXILLIN-RELATED"/>
    <property type="match status" value="1"/>
</dbReference>
<feature type="compositionally biased region" description="Polar residues" evidence="1">
    <location>
        <begin position="65"/>
        <end position="75"/>
    </location>
</feature>
<feature type="region of interest" description="Disordered" evidence="1">
    <location>
        <begin position="537"/>
        <end position="558"/>
    </location>
</feature>
<feature type="compositionally biased region" description="Basic and acidic residues" evidence="1">
    <location>
        <begin position="440"/>
        <end position="454"/>
    </location>
</feature>
<feature type="compositionally biased region" description="Low complexity" evidence="1">
    <location>
        <begin position="160"/>
        <end position="173"/>
    </location>
</feature>
<feature type="region of interest" description="Disordered" evidence="1">
    <location>
        <begin position="655"/>
        <end position="699"/>
    </location>
</feature>
<feature type="region of interest" description="Disordered" evidence="1">
    <location>
        <begin position="271"/>
        <end position="303"/>
    </location>
</feature>